<organism evidence="2 3">
    <name type="scientific">Flavisolibacter ginsenosidimutans</name>
    <dbReference type="NCBI Taxonomy" id="661481"/>
    <lineage>
        <taxon>Bacteria</taxon>
        <taxon>Pseudomonadati</taxon>
        <taxon>Bacteroidota</taxon>
        <taxon>Chitinophagia</taxon>
        <taxon>Chitinophagales</taxon>
        <taxon>Chitinophagaceae</taxon>
        <taxon>Flavisolibacter</taxon>
    </lineage>
</organism>
<dbReference type="RefSeq" id="WP_146785637.1">
    <property type="nucleotide sequence ID" value="NZ_BAABIO010000001.1"/>
</dbReference>
<feature type="chain" id="PRO_5023117057" evidence="1">
    <location>
        <begin position="27"/>
        <end position="255"/>
    </location>
</feature>
<sequence>MFKTSLHRIFAAAGFAALLSCSNVQSKQKAAVLPAVKTGSGIHVVELFTSEGCSSCPPAERLIDALKAKGDSNVFVLSYHVDYWDHLGWKDPYSEAAFSDRQRRYAQRLSLQSIYTPQVIVNGSEEFVGSDENRLRASLQKTNVNAIAIQASVKRIANGNVQLSYSSSSELPLLLNVALLQPEATTEVKRGENEGRTLHHVNVVRALKTVDAQRSGTIEFALPTELSKTLLAMIVFAQEKGAGKIMGATQLNIPL</sequence>
<evidence type="ECO:0000313" key="2">
    <source>
        <dbReference type="EMBL" id="QEC55945.1"/>
    </source>
</evidence>
<dbReference type="OrthoDB" id="9808254at2"/>
<protein>
    <submittedName>
        <fullName evidence="2">DUF1223 domain-containing protein</fullName>
    </submittedName>
</protein>
<gene>
    <name evidence="2" type="ORF">FSB75_08565</name>
</gene>
<keyword evidence="3" id="KW-1185">Reference proteome</keyword>
<dbReference type="KEGG" id="fgg:FSB75_08565"/>
<reference evidence="2 3" key="1">
    <citation type="journal article" date="2015" name="Int. J. Syst. Evol. Microbiol.">
        <title>Flavisolibacter ginsenosidimutans sp. nov., with ginsenoside-converting activity isolated from soil used for cultivating ginseng.</title>
        <authorList>
            <person name="Zhao Y."/>
            <person name="Liu Q."/>
            <person name="Kang M.S."/>
            <person name="Jin F."/>
            <person name="Yu H."/>
            <person name="Im W.T."/>
        </authorList>
    </citation>
    <scope>NUCLEOTIDE SEQUENCE [LARGE SCALE GENOMIC DNA]</scope>
    <source>
        <strain evidence="2 3">Gsoil 636</strain>
    </source>
</reference>
<name>A0A5B8UIW2_9BACT</name>
<dbReference type="InterPro" id="IPR010634">
    <property type="entry name" value="DUF1223"/>
</dbReference>
<dbReference type="PROSITE" id="PS51257">
    <property type="entry name" value="PROKAR_LIPOPROTEIN"/>
    <property type="match status" value="1"/>
</dbReference>
<dbReference type="AlphaFoldDB" id="A0A5B8UIW2"/>
<dbReference type="Pfam" id="PF06764">
    <property type="entry name" value="DUF1223"/>
    <property type="match status" value="1"/>
</dbReference>
<dbReference type="InterPro" id="IPR036249">
    <property type="entry name" value="Thioredoxin-like_sf"/>
</dbReference>
<evidence type="ECO:0000256" key="1">
    <source>
        <dbReference type="SAM" id="SignalP"/>
    </source>
</evidence>
<dbReference type="EMBL" id="CP042433">
    <property type="protein sequence ID" value="QEC55945.1"/>
    <property type="molecule type" value="Genomic_DNA"/>
</dbReference>
<dbReference type="PANTHER" id="PTHR36057:SF1">
    <property type="entry name" value="LIPOPROTEIN LIPID ATTACHMENT SITE-LIKE PROTEIN, PUTATIVE (DUF1223)-RELATED"/>
    <property type="match status" value="1"/>
</dbReference>
<dbReference type="Proteomes" id="UP000321204">
    <property type="component" value="Chromosome"/>
</dbReference>
<dbReference type="SUPFAM" id="SSF52833">
    <property type="entry name" value="Thioredoxin-like"/>
    <property type="match status" value="1"/>
</dbReference>
<evidence type="ECO:0000313" key="3">
    <source>
        <dbReference type="Proteomes" id="UP000321204"/>
    </source>
</evidence>
<keyword evidence="1" id="KW-0732">Signal</keyword>
<accession>A0A5B8UIW2</accession>
<feature type="signal peptide" evidence="1">
    <location>
        <begin position="1"/>
        <end position="26"/>
    </location>
</feature>
<dbReference type="PANTHER" id="PTHR36057">
    <property type="match status" value="1"/>
</dbReference>
<proteinExistence type="predicted"/>